<keyword evidence="8" id="KW-0418">Kinase</keyword>
<dbReference type="SUPFAM" id="SSF55874">
    <property type="entry name" value="ATPase domain of HSP90 chaperone/DNA topoisomerase II/histidine kinase"/>
    <property type="match status" value="1"/>
</dbReference>
<evidence type="ECO:0000256" key="6">
    <source>
        <dbReference type="ARBA" id="ARBA00022692"/>
    </source>
</evidence>
<keyword evidence="16" id="KW-1185">Reference proteome</keyword>
<dbReference type="SUPFAM" id="SSF47384">
    <property type="entry name" value="Homodimeric domain of signal transducing histidine kinase"/>
    <property type="match status" value="1"/>
</dbReference>
<evidence type="ECO:0000256" key="2">
    <source>
        <dbReference type="ARBA" id="ARBA00004141"/>
    </source>
</evidence>
<dbReference type="PROSITE" id="PS50109">
    <property type="entry name" value="HIS_KIN"/>
    <property type="match status" value="1"/>
</dbReference>
<proteinExistence type="predicted"/>
<feature type="transmembrane region" description="Helical" evidence="13">
    <location>
        <begin position="37"/>
        <end position="65"/>
    </location>
</feature>
<feature type="transmembrane region" description="Helical" evidence="13">
    <location>
        <begin position="85"/>
        <end position="103"/>
    </location>
</feature>
<evidence type="ECO:0000256" key="10">
    <source>
        <dbReference type="ARBA" id="ARBA00022989"/>
    </source>
</evidence>
<evidence type="ECO:0000256" key="11">
    <source>
        <dbReference type="ARBA" id="ARBA00023012"/>
    </source>
</evidence>
<evidence type="ECO:0000256" key="9">
    <source>
        <dbReference type="ARBA" id="ARBA00022840"/>
    </source>
</evidence>
<dbReference type="InterPro" id="IPR003661">
    <property type="entry name" value="HisK_dim/P_dom"/>
</dbReference>
<keyword evidence="12 13" id="KW-0472">Membrane</keyword>
<keyword evidence="6 13" id="KW-0812">Transmembrane</keyword>
<protein>
    <recommendedName>
        <fullName evidence="3">histidine kinase</fullName>
        <ecNumber evidence="3">2.7.13.3</ecNumber>
    </recommendedName>
</protein>
<reference evidence="15 16" key="1">
    <citation type="submission" date="2020-03" db="EMBL/GenBank/DDBJ databases">
        <authorList>
            <person name="Pitt A."/>
            <person name="Hahn M.W."/>
        </authorList>
    </citation>
    <scope>NUCLEOTIDE SEQUENCE [LARGE SCALE GENOMIC DNA]</scope>
    <source>
        <strain evidence="15 16">5A-MARBSE</strain>
    </source>
</reference>
<evidence type="ECO:0000256" key="5">
    <source>
        <dbReference type="ARBA" id="ARBA00022679"/>
    </source>
</evidence>
<dbReference type="InterPro" id="IPR025201">
    <property type="entry name" value="KdpD_TM"/>
</dbReference>
<dbReference type="Pfam" id="PF02518">
    <property type="entry name" value="HATPase_c"/>
    <property type="match status" value="1"/>
</dbReference>
<dbReference type="SMART" id="SM00387">
    <property type="entry name" value="HATPase_c"/>
    <property type="match status" value="1"/>
</dbReference>
<evidence type="ECO:0000256" key="8">
    <source>
        <dbReference type="ARBA" id="ARBA00022777"/>
    </source>
</evidence>
<evidence type="ECO:0000256" key="13">
    <source>
        <dbReference type="SAM" id="Phobius"/>
    </source>
</evidence>
<keyword evidence="5" id="KW-0808">Transferase</keyword>
<dbReference type="InterPro" id="IPR003594">
    <property type="entry name" value="HATPase_dom"/>
</dbReference>
<dbReference type="Gene3D" id="1.10.287.130">
    <property type="match status" value="1"/>
</dbReference>
<sequence>MKFSHTNQIFIAVGVVFFTAILCFFSTHFMGYRAIALVLLMVTSLIAMFFDVVPVLVAATLSALIWNFWFIPPRFTFHITYSEDLLLFLLYFFIALVNGLLTVKIRQAEAKARDKEEKELTIGLYNTLLNSLSHELRTPIATILGTVDTLKDEDKILSLEQKAELFHGIETASLRLNQQVENLLNMSRLESGNLKLSLDWVDMTEWGHQLINKFSLDAQHRKIALEVVNDLPLFLLDVGIMDQIAGNLLRNALQYTANPVPIFLRIGLENEQLEIKISDEGPGFPKDLIPLVFDKFYRLPHTIPGGTGLGLSIVKGYVEASGGTIKLRNLDPGCEFIIRIPAKTSYVNYLKNE</sequence>
<evidence type="ECO:0000313" key="15">
    <source>
        <dbReference type="EMBL" id="MCZ2474977.1"/>
    </source>
</evidence>
<dbReference type="InterPro" id="IPR005467">
    <property type="entry name" value="His_kinase_dom"/>
</dbReference>
<dbReference type="Pfam" id="PF00512">
    <property type="entry name" value="HisKA"/>
    <property type="match status" value="1"/>
</dbReference>
<dbReference type="EMBL" id="JAANOH010000002">
    <property type="protein sequence ID" value="MCZ2474977.1"/>
    <property type="molecule type" value="Genomic_DNA"/>
</dbReference>
<dbReference type="SMART" id="SM00388">
    <property type="entry name" value="HisKA"/>
    <property type="match status" value="1"/>
</dbReference>
<accession>A0ABT4JFC7</accession>
<dbReference type="RefSeq" id="WP_269009875.1">
    <property type="nucleotide sequence ID" value="NZ_JAANOH010000002.1"/>
</dbReference>
<comment type="subcellular location">
    <subcellularLocation>
        <location evidence="2">Membrane</location>
        <topology evidence="2">Multi-pass membrane protein</topology>
    </subcellularLocation>
</comment>
<dbReference type="InterPro" id="IPR038318">
    <property type="entry name" value="KdpD_sf"/>
</dbReference>
<dbReference type="InterPro" id="IPR004358">
    <property type="entry name" value="Sig_transdc_His_kin-like_C"/>
</dbReference>
<dbReference type="EC" id="2.7.13.3" evidence="3"/>
<feature type="domain" description="Histidine kinase" evidence="14">
    <location>
        <begin position="131"/>
        <end position="344"/>
    </location>
</feature>
<dbReference type="InterPro" id="IPR036097">
    <property type="entry name" value="HisK_dim/P_sf"/>
</dbReference>
<evidence type="ECO:0000256" key="3">
    <source>
        <dbReference type="ARBA" id="ARBA00012438"/>
    </source>
</evidence>
<dbReference type="Gene3D" id="3.30.565.10">
    <property type="entry name" value="Histidine kinase-like ATPase, C-terminal domain"/>
    <property type="match status" value="1"/>
</dbReference>
<evidence type="ECO:0000256" key="12">
    <source>
        <dbReference type="ARBA" id="ARBA00023136"/>
    </source>
</evidence>
<name>A0ABT4JFC7_9BACT</name>
<dbReference type="Gene3D" id="1.20.120.620">
    <property type="entry name" value="Backbone structure of the membrane domain of e. Coli histidine kinase receptor kdpd"/>
    <property type="match status" value="1"/>
</dbReference>
<keyword evidence="7" id="KW-0547">Nucleotide-binding</keyword>
<evidence type="ECO:0000256" key="7">
    <source>
        <dbReference type="ARBA" id="ARBA00022741"/>
    </source>
</evidence>
<evidence type="ECO:0000259" key="14">
    <source>
        <dbReference type="PROSITE" id="PS50109"/>
    </source>
</evidence>
<dbReference type="CDD" id="cd00082">
    <property type="entry name" value="HisKA"/>
    <property type="match status" value="1"/>
</dbReference>
<dbReference type="PRINTS" id="PR00344">
    <property type="entry name" value="BCTRLSENSOR"/>
</dbReference>
<dbReference type="Proteomes" id="UP001321186">
    <property type="component" value="Unassembled WGS sequence"/>
</dbReference>
<keyword evidence="4" id="KW-0597">Phosphoprotein</keyword>
<evidence type="ECO:0000313" key="16">
    <source>
        <dbReference type="Proteomes" id="UP001321186"/>
    </source>
</evidence>
<keyword evidence="9" id="KW-0067">ATP-binding</keyword>
<dbReference type="PANTHER" id="PTHR45569">
    <property type="entry name" value="SENSOR PROTEIN KDPD"/>
    <property type="match status" value="1"/>
</dbReference>
<comment type="catalytic activity">
    <reaction evidence="1">
        <text>ATP + protein L-histidine = ADP + protein N-phospho-L-histidine.</text>
        <dbReference type="EC" id="2.7.13.3"/>
    </reaction>
</comment>
<dbReference type="CDD" id="cd00075">
    <property type="entry name" value="HATPase"/>
    <property type="match status" value="1"/>
</dbReference>
<keyword evidence="10 13" id="KW-1133">Transmembrane helix</keyword>
<comment type="caution">
    <text evidence="15">The sequence shown here is derived from an EMBL/GenBank/DDBJ whole genome shotgun (WGS) entry which is preliminary data.</text>
</comment>
<gene>
    <name evidence="15" type="ORF">G9H61_05950</name>
</gene>
<evidence type="ECO:0000256" key="1">
    <source>
        <dbReference type="ARBA" id="ARBA00000085"/>
    </source>
</evidence>
<organism evidence="15 16">
    <name type="scientific">Aquirufa ecclesiirivi</name>
    <dbReference type="NCBI Taxonomy" id="2715124"/>
    <lineage>
        <taxon>Bacteria</taxon>
        <taxon>Pseudomonadati</taxon>
        <taxon>Bacteroidota</taxon>
        <taxon>Cytophagia</taxon>
        <taxon>Cytophagales</taxon>
        <taxon>Flectobacillaceae</taxon>
        <taxon>Aquirufa</taxon>
    </lineage>
</organism>
<keyword evidence="11" id="KW-0902">Two-component regulatory system</keyword>
<dbReference type="PANTHER" id="PTHR45569:SF1">
    <property type="entry name" value="SENSOR PROTEIN KDPD"/>
    <property type="match status" value="1"/>
</dbReference>
<feature type="transmembrane region" description="Helical" evidence="13">
    <location>
        <begin position="6"/>
        <end position="25"/>
    </location>
</feature>
<dbReference type="Pfam" id="PF13493">
    <property type="entry name" value="DUF4118"/>
    <property type="match status" value="1"/>
</dbReference>
<evidence type="ECO:0000256" key="4">
    <source>
        <dbReference type="ARBA" id="ARBA00022553"/>
    </source>
</evidence>
<dbReference type="InterPro" id="IPR052023">
    <property type="entry name" value="Histidine_kinase_KdpD"/>
</dbReference>
<dbReference type="InterPro" id="IPR036890">
    <property type="entry name" value="HATPase_C_sf"/>
</dbReference>